<protein>
    <submittedName>
        <fullName evidence="1">Uncharacterized protein</fullName>
    </submittedName>
</protein>
<dbReference type="OMA" id="NMYWERG"/>
<evidence type="ECO:0000313" key="2">
    <source>
        <dbReference type="Proteomes" id="UP000182715"/>
    </source>
</evidence>
<accession>A0A0H5QEM3</accession>
<dbReference type="AlphaFoldDB" id="A0A0H5QEM3"/>
<evidence type="ECO:0000313" key="1">
    <source>
        <dbReference type="EMBL" id="CRZ00011.1"/>
    </source>
</evidence>
<reference evidence="1 2" key="1">
    <citation type="submission" date="2014-11" db="EMBL/GenBank/DDBJ databases">
        <authorList>
            <person name="Diene M.Seydina."/>
        </authorList>
    </citation>
    <scope>NUCLEOTIDE SEQUENCE [LARGE SCALE GENOMIC DNA]</scope>
    <source>
        <strain evidence="1 2">Neisseria meningitidis CHUV</strain>
    </source>
</reference>
<organism evidence="1 2">
    <name type="scientific">Neisseria meningitidis serogroup B</name>
    <dbReference type="NCBI Taxonomy" id="491"/>
    <lineage>
        <taxon>Bacteria</taxon>
        <taxon>Pseudomonadati</taxon>
        <taxon>Pseudomonadota</taxon>
        <taxon>Betaproteobacteria</taxon>
        <taxon>Neisseriales</taxon>
        <taxon>Neisseriaceae</taxon>
        <taxon>Neisseria</taxon>
    </lineage>
</organism>
<dbReference type="Proteomes" id="UP000182715">
    <property type="component" value="Unassembled WGS sequence"/>
</dbReference>
<name>A0A0H5QEM3_NEIMI</name>
<proteinExistence type="predicted"/>
<sequence length="141" mass="16299">MYWERGLHMYKASAVVPTGYVRVGNTAPLVGEDTQRYASFWGDGYDVYRQLRWQQIPEKQRKAFKKAAKSKKTVMFAGREYGISKQNLSDVWDDFEDAMELKAFPCLSSLFLTKWHKNLYDSGLTKTSTALPRLSSKRTIL</sequence>
<dbReference type="EMBL" id="CVTF01000114">
    <property type="protein sequence ID" value="CRZ00011.1"/>
    <property type="molecule type" value="Genomic_DNA"/>
</dbReference>